<dbReference type="InterPro" id="IPR051693">
    <property type="entry name" value="UPF0046_metallophosphoest"/>
</dbReference>
<protein>
    <submittedName>
        <fullName evidence="3">Probable rhamnogalacturonate lyase C</fullName>
    </submittedName>
</protein>
<dbReference type="Gene3D" id="3.60.21.10">
    <property type="match status" value="1"/>
</dbReference>
<feature type="compositionally biased region" description="Low complexity" evidence="1">
    <location>
        <begin position="312"/>
        <end position="321"/>
    </location>
</feature>
<name>A0ABP0JID9_9DINO</name>
<dbReference type="EMBL" id="CAXAMM010007446">
    <property type="protein sequence ID" value="CAK9014192.1"/>
    <property type="molecule type" value="Genomic_DNA"/>
</dbReference>
<evidence type="ECO:0000259" key="2">
    <source>
        <dbReference type="Pfam" id="PF00149"/>
    </source>
</evidence>
<comment type="caution">
    <text evidence="3">The sequence shown here is derived from an EMBL/GenBank/DDBJ whole genome shotgun (WGS) entry which is preliminary data.</text>
</comment>
<feature type="compositionally biased region" description="Basic and acidic residues" evidence="1">
    <location>
        <begin position="368"/>
        <end position="411"/>
    </location>
</feature>
<dbReference type="InterPro" id="IPR004843">
    <property type="entry name" value="Calcineurin-like_PHP"/>
</dbReference>
<feature type="region of interest" description="Disordered" evidence="1">
    <location>
        <begin position="286"/>
        <end position="499"/>
    </location>
</feature>
<dbReference type="PANTHER" id="PTHR12905">
    <property type="entry name" value="METALLOPHOSPHOESTERASE"/>
    <property type="match status" value="1"/>
</dbReference>
<dbReference type="InterPro" id="IPR029052">
    <property type="entry name" value="Metallo-depent_PP-like"/>
</dbReference>
<dbReference type="CDD" id="cd07379">
    <property type="entry name" value="MPP_239FB"/>
    <property type="match status" value="1"/>
</dbReference>
<feature type="region of interest" description="Disordered" evidence="1">
    <location>
        <begin position="253"/>
        <end position="274"/>
    </location>
</feature>
<dbReference type="Pfam" id="PF00149">
    <property type="entry name" value="Metallophos"/>
    <property type="match status" value="1"/>
</dbReference>
<feature type="region of interest" description="Disordered" evidence="1">
    <location>
        <begin position="1"/>
        <end position="65"/>
    </location>
</feature>
<feature type="compositionally biased region" description="Polar residues" evidence="1">
    <location>
        <begin position="339"/>
        <end position="362"/>
    </location>
</feature>
<keyword evidence="3" id="KW-0456">Lyase</keyword>
<keyword evidence="4" id="KW-1185">Reference proteome</keyword>
<dbReference type="PANTHER" id="PTHR12905:SF0">
    <property type="entry name" value="CALCINEURIN-LIKE PHOSPHOESTERASE DOMAIN-CONTAINING PROTEIN"/>
    <property type="match status" value="1"/>
</dbReference>
<evidence type="ECO:0000256" key="1">
    <source>
        <dbReference type="SAM" id="MobiDB-lite"/>
    </source>
</evidence>
<proteinExistence type="predicted"/>
<feature type="compositionally biased region" description="Polar residues" evidence="1">
    <location>
        <begin position="54"/>
        <end position="65"/>
    </location>
</feature>
<dbReference type="SUPFAM" id="SSF56300">
    <property type="entry name" value="Metallo-dependent phosphatases"/>
    <property type="match status" value="1"/>
</dbReference>
<evidence type="ECO:0000313" key="3">
    <source>
        <dbReference type="EMBL" id="CAK9014192.1"/>
    </source>
</evidence>
<dbReference type="Proteomes" id="UP001642464">
    <property type="component" value="Unassembled WGS sequence"/>
</dbReference>
<feature type="compositionally biased region" description="Low complexity" evidence="1">
    <location>
        <begin position="263"/>
        <end position="274"/>
    </location>
</feature>
<dbReference type="GO" id="GO:0016829">
    <property type="term" value="F:lyase activity"/>
    <property type="evidence" value="ECO:0007669"/>
    <property type="project" value="UniProtKB-KW"/>
</dbReference>
<reference evidence="3 4" key="1">
    <citation type="submission" date="2024-02" db="EMBL/GenBank/DDBJ databases">
        <authorList>
            <person name="Chen Y."/>
            <person name="Shah S."/>
            <person name="Dougan E. K."/>
            <person name="Thang M."/>
            <person name="Chan C."/>
        </authorList>
    </citation>
    <scope>NUCLEOTIDE SEQUENCE [LARGE SCALE GENOMIC DNA]</scope>
</reference>
<evidence type="ECO:0000313" key="4">
    <source>
        <dbReference type="Proteomes" id="UP001642464"/>
    </source>
</evidence>
<feature type="domain" description="Calcineurin-like phosphoesterase" evidence="2">
    <location>
        <begin position="526"/>
        <end position="709"/>
    </location>
</feature>
<accession>A0ABP0JID9</accession>
<gene>
    <name evidence="3" type="ORF">SCF082_LOCUS12242</name>
</gene>
<organism evidence="3 4">
    <name type="scientific">Durusdinium trenchii</name>
    <dbReference type="NCBI Taxonomy" id="1381693"/>
    <lineage>
        <taxon>Eukaryota</taxon>
        <taxon>Sar</taxon>
        <taxon>Alveolata</taxon>
        <taxon>Dinophyceae</taxon>
        <taxon>Suessiales</taxon>
        <taxon>Symbiodiniaceae</taxon>
        <taxon>Durusdinium</taxon>
    </lineage>
</organism>
<sequence>MIDAVYNQKKRHEHVLAVESVEPPKPAAGEPGSESAAPSTMEAMDGQGQGRQDGISSISLSMNTIDNPPDNLRDILVADEYRLVEGAVQLCAQHSRFPEYIQYIMTLGVEDDWSFGSEDASDPLEDVIHFTQWLQGSLSNQHSPMTKQPTAMTNTIDYECIPHDIEDILRTDAGADIPQYDLSAELQRIKKFPMFQDYMKWGVSNNEFDDTYDIAGDEEDPVDNVMHFINWLWTHPQSEATHAMSVDLTTSELPHTLEPPEPNHQAEQQQQPPVEPLETMQIHPQPEQTEAAQPKQPLEPPSAASGSQLEQTSTNTTAATAKKPDDEPKSEAALPQQPREPSSVDNHNNQATPVMSSSSTPQGGTGCGKEEKEKSKGRSVKDKDKEKAKPNNGKPDNKAEKKKADKTDSQAHKGKKTNSAEEPAEQQDQQKRRKKGGDDDEPSQIASQKGKGRGRGRGRGNEAKEAAAQTAKGNGGNKHEMDEVETPPPKRTRAPRNSSTKDSWFCLVTSYAPFGAAPAELSHATRVVAISDTHGFHRRFPRLPEGDLLIHCGDAQGNSGSDLADFVEWFRQQDFKHKIFVRGNHEKGREWKDRLGAVYLRGATHCGKLKLFGIPYQPDGFMQMAYSKQIPEQLDLLVTHEPPHKMLDYAWASSRSLCSPTTSPPMEGFRQEHIGSKTLKSALGRLAHKSRINKRRLSPRVHLFGHVHEGRGKLEKNGTLFLNVSNANPGMARTLQHPCVVLDIATDGSGDVRVVSM</sequence>